<keyword evidence="3" id="KW-1185">Reference proteome</keyword>
<name>A0ABZ1GNZ1_9ACTN</name>
<dbReference type="Pfam" id="PF05685">
    <property type="entry name" value="Uma2"/>
    <property type="match status" value="1"/>
</dbReference>
<dbReference type="GO" id="GO:0004519">
    <property type="term" value="F:endonuclease activity"/>
    <property type="evidence" value="ECO:0007669"/>
    <property type="project" value="UniProtKB-KW"/>
</dbReference>
<keyword evidence="2" id="KW-0540">Nuclease</keyword>
<dbReference type="GeneID" id="91545031"/>
<dbReference type="Proteomes" id="UP001335325">
    <property type="component" value="Chromosome"/>
</dbReference>
<dbReference type="PANTHER" id="PTHR35400">
    <property type="entry name" value="SLR1083 PROTEIN"/>
    <property type="match status" value="1"/>
</dbReference>
<evidence type="ECO:0000313" key="3">
    <source>
        <dbReference type="Proteomes" id="UP001335325"/>
    </source>
</evidence>
<protein>
    <submittedName>
        <fullName evidence="2">Uma2 family endonuclease</fullName>
    </submittedName>
</protein>
<dbReference type="InterPro" id="IPR012296">
    <property type="entry name" value="Nuclease_put_TT1808"/>
</dbReference>
<reference evidence="2 3" key="1">
    <citation type="submission" date="2022-10" db="EMBL/GenBank/DDBJ databases">
        <title>The complete genomes of actinobacterial strains from the NBC collection.</title>
        <authorList>
            <person name="Joergensen T.S."/>
            <person name="Alvarez Arevalo M."/>
            <person name="Sterndorff E.B."/>
            <person name="Faurdal D."/>
            <person name="Vuksanovic O."/>
            <person name="Mourched A.-S."/>
            <person name="Charusanti P."/>
            <person name="Shaw S."/>
            <person name="Blin K."/>
            <person name="Weber T."/>
        </authorList>
    </citation>
    <scope>NUCLEOTIDE SEQUENCE [LARGE SCALE GENOMIC DNA]</scope>
    <source>
        <strain evidence="2 3">NBC 01753</strain>
    </source>
</reference>
<proteinExistence type="predicted"/>
<keyword evidence="2" id="KW-0378">Hydrolase</keyword>
<dbReference type="InterPro" id="IPR011335">
    <property type="entry name" value="Restrct_endonuc-II-like"/>
</dbReference>
<dbReference type="SUPFAM" id="SSF52980">
    <property type="entry name" value="Restriction endonuclease-like"/>
    <property type="match status" value="1"/>
</dbReference>
<evidence type="ECO:0000259" key="1">
    <source>
        <dbReference type="Pfam" id="PF05685"/>
    </source>
</evidence>
<dbReference type="InterPro" id="IPR008538">
    <property type="entry name" value="Uma2"/>
</dbReference>
<dbReference type="RefSeq" id="WP_326753891.1">
    <property type="nucleotide sequence ID" value="NZ_CP109134.1"/>
</dbReference>
<dbReference type="PANTHER" id="PTHR35400:SF3">
    <property type="entry name" value="SLL1072 PROTEIN"/>
    <property type="match status" value="1"/>
</dbReference>
<evidence type="ECO:0000313" key="2">
    <source>
        <dbReference type="EMBL" id="WSD07906.1"/>
    </source>
</evidence>
<organism evidence="2 3">
    <name type="scientific">Streptomyces hirsutus</name>
    <dbReference type="NCBI Taxonomy" id="35620"/>
    <lineage>
        <taxon>Bacteria</taxon>
        <taxon>Bacillati</taxon>
        <taxon>Actinomycetota</taxon>
        <taxon>Actinomycetes</taxon>
        <taxon>Kitasatosporales</taxon>
        <taxon>Streptomycetaceae</taxon>
        <taxon>Streptomyces</taxon>
    </lineage>
</organism>
<sequence>MTVMAERPTASGTELGNFEELLDLLDELHLRDGFKAEIIRGNIVVSPWSKGYYHRVMHLVCKQLEPYLPEGHLIDRAPTLYVFPGEACAYGPDIHAVHEQALETEGNRLDGEALSFVAELTSPSTRNDDLTDKVEVYGRAGIPVYLILDMQEQQATVYGSPSPQGYQIRINKPFDEKLLIPDPFGCLLDTSGFHRPHEGTET</sequence>
<feature type="domain" description="Putative restriction endonuclease" evidence="1">
    <location>
        <begin position="19"/>
        <end position="184"/>
    </location>
</feature>
<gene>
    <name evidence="2" type="ORF">OIE73_20650</name>
</gene>
<dbReference type="CDD" id="cd06260">
    <property type="entry name" value="DUF820-like"/>
    <property type="match status" value="1"/>
</dbReference>
<dbReference type="Gene3D" id="3.90.1570.10">
    <property type="entry name" value="tt1808, chain A"/>
    <property type="match status" value="1"/>
</dbReference>
<keyword evidence="2" id="KW-0255">Endonuclease</keyword>
<accession>A0ABZ1GNZ1</accession>
<dbReference type="EMBL" id="CP109134">
    <property type="protein sequence ID" value="WSD07906.1"/>
    <property type="molecule type" value="Genomic_DNA"/>
</dbReference>